<protein>
    <submittedName>
        <fullName evidence="1">Uncharacterized protein</fullName>
    </submittedName>
</protein>
<sequence>MVIHYTLQIYTKLDANNTRHVTATWPPSVLPPTPQQRINLHLGTIQGGSYTRNGAAAGTRFRRGASTRQPSRLSFDMLDMAYSSKTPSNRRHLALQASSPSFPLKSHASHMSISQSAVTAYSTSAYEYR</sequence>
<name>G9NQY4_HYPAI</name>
<proteinExistence type="predicted"/>
<dbReference type="AlphaFoldDB" id="G9NQY4"/>
<gene>
    <name evidence="1" type="ORF">TRIATDRAFT_91000</name>
</gene>
<evidence type="ECO:0000313" key="2">
    <source>
        <dbReference type="Proteomes" id="UP000005426"/>
    </source>
</evidence>
<organism evidence="1 2">
    <name type="scientific">Hypocrea atroviridis (strain ATCC 20476 / IMI 206040)</name>
    <name type="common">Trichoderma atroviride</name>
    <dbReference type="NCBI Taxonomy" id="452589"/>
    <lineage>
        <taxon>Eukaryota</taxon>
        <taxon>Fungi</taxon>
        <taxon>Dikarya</taxon>
        <taxon>Ascomycota</taxon>
        <taxon>Pezizomycotina</taxon>
        <taxon>Sordariomycetes</taxon>
        <taxon>Hypocreomycetidae</taxon>
        <taxon>Hypocreales</taxon>
        <taxon>Hypocreaceae</taxon>
        <taxon>Trichoderma</taxon>
    </lineage>
</organism>
<evidence type="ECO:0000313" key="1">
    <source>
        <dbReference type="EMBL" id="EHK46954.1"/>
    </source>
</evidence>
<accession>G9NQY4</accession>
<dbReference type="Proteomes" id="UP000005426">
    <property type="component" value="Unassembled WGS sequence"/>
</dbReference>
<keyword evidence="2" id="KW-1185">Reference proteome</keyword>
<dbReference type="EMBL" id="ABDG02000021">
    <property type="protein sequence ID" value="EHK46954.1"/>
    <property type="molecule type" value="Genomic_DNA"/>
</dbReference>
<reference evidence="1 2" key="1">
    <citation type="journal article" date="2011" name="Genome Biol.">
        <title>Comparative genome sequence analysis underscores mycoparasitism as the ancestral life style of Trichoderma.</title>
        <authorList>
            <person name="Kubicek C.P."/>
            <person name="Herrera-Estrella A."/>
            <person name="Seidl-Seiboth V."/>
            <person name="Martinez D.A."/>
            <person name="Druzhinina I.S."/>
            <person name="Thon M."/>
            <person name="Zeilinger S."/>
            <person name="Casas-Flores S."/>
            <person name="Horwitz B.A."/>
            <person name="Mukherjee P.K."/>
            <person name="Mukherjee M."/>
            <person name="Kredics L."/>
            <person name="Alcaraz L.D."/>
            <person name="Aerts A."/>
            <person name="Antal Z."/>
            <person name="Atanasova L."/>
            <person name="Cervantes-Badillo M.G."/>
            <person name="Challacombe J."/>
            <person name="Chertkov O."/>
            <person name="McCluskey K."/>
            <person name="Coulpier F."/>
            <person name="Deshpande N."/>
            <person name="von Doehren H."/>
            <person name="Ebbole D.J."/>
            <person name="Esquivel-Naranjo E.U."/>
            <person name="Fekete E."/>
            <person name="Flipphi M."/>
            <person name="Glaser F."/>
            <person name="Gomez-Rodriguez E.Y."/>
            <person name="Gruber S."/>
            <person name="Han C."/>
            <person name="Henrissat B."/>
            <person name="Hermosa R."/>
            <person name="Hernandez-Onate M."/>
            <person name="Karaffa L."/>
            <person name="Kosti I."/>
            <person name="Le Crom S."/>
            <person name="Lindquist E."/>
            <person name="Lucas S."/>
            <person name="Luebeck M."/>
            <person name="Luebeck P.S."/>
            <person name="Margeot A."/>
            <person name="Metz B."/>
            <person name="Misra M."/>
            <person name="Nevalainen H."/>
            <person name="Omann M."/>
            <person name="Packer N."/>
            <person name="Perrone G."/>
            <person name="Uresti-Rivera E.E."/>
            <person name="Salamov A."/>
            <person name="Schmoll M."/>
            <person name="Seiboth B."/>
            <person name="Shapiro H."/>
            <person name="Sukno S."/>
            <person name="Tamayo-Ramos J.A."/>
            <person name="Tisch D."/>
            <person name="Wiest A."/>
            <person name="Wilkinson H.H."/>
            <person name="Zhang M."/>
            <person name="Coutinho P.M."/>
            <person name="Kenerley C.M."/>
            <person name="Monte E."/>
            <person name="Baker S.E."/>
            <person name="Grigoriev I.V."/>
        </authorList>
    </citation>
    <scope>NUCLEOTIDE SEQUENCE [LARGE SCALE GENOMIC DNA]</scope>
    <source>
        <strain evidence="2">ATCC 20476 / IMI 206040</strain>
    </source>
</reference>
<comment type="caution">
    <text evidence="1">The sequence shown here is derived from an EMBL/GenBank/DDBJ whole genome shotgun (WGS) entry which is preliminary data.</text>
</comment>
<dbReference type="HOGENOM" id="CLU_1949106_0_0_1"/>